<proteinExistence type="predicted"/>
<organism evidence="1 2">
    <name type="scientific">Dillenia turbinata</name>
    <dbReference type="NCBI Taxonomy" id="194707"/>
    <lineage>
        <taxon>Eukaryota</taxon>
        <taxon>Viridiplantae</taxon>
        <taxon>Streptophyta</taxon>
        <taxon>Embryophyta</taxon>
        <taxon>Tracheophyta</taxon>
        <taxon>Spermatophyta</taxon>
        <taxon>Magnoliopsida</taxon>
        <taxon>eudicotyledons</taxon>
        <taxon>Gunneridae</taxon>
        <taxon>Pentapetalae</taxon>
        <taxon>Dilleniales</taxon>
        <taxon>Dilleniaceae</taxon>
        <taxon>Dillenia</taxon>
    </lineage>
</organism>
<sequence length="183" mass="21079">MIVTKVTISTNLKHFQPLNERHIKGQNPFEVIVSKIQELYHSTDLSSNQDEPTQALLTLNQELTLRVNLKPKTHFEVTISPQMKWVFHQKWNLKKDSTILDHQAKFKCHLLGKKPVRLVCEIVIDLNFFILPRMIEGPLAFTVTPETVSSVKFAKFLSQTPVSFLRLLMQVKDLREATSSEGK</sequence>
<evidence type="ECO:0000313" key="2">
    <source>
        <dbReference type="Proteomes" id="UP001370490"/>
    </source>
</evidence>
<dbReference type="AlphaFoldDB" id="A0AAN8UJ29"/>
<accession>A0AAN8UJ29</accession>
<comment type="caution">
    <text evidence="1">The sequence shown here is derived from an EMBL/GenBank/DDBJ whole genome shotgun (WGS) entry which is preliminary data.</text>
</comment>
<dbReference type="Proteomes" id="UP001370490">
    <property type="component" value="Unassembled WGS sequence"/>
</dbReference>
<gene>
    <name evidence="1" type="ORF">RJ641_018459</name>
</gene>
<protein>
    <submittedName>
        <fullName evidence="1">Uncharacterized protein</fullName>
    </submittedName>
</protein>
<keyword evidence="2" id="KW-1185">Reference proteome</keyword>
<name>A0AAN8UJ29_9MAGN</name>
<dbReference type="EMBL" id="JBAMMX010000023">
    <property type="protein sequence ID" value="KAK6917708.1"/>
    <property type="molecule type" value="Genomic_DNA"/>
</dbReference>
<evidence type="ECO:0000313" key="1">
    <source>
        <dbReference type="EMBL" id="KAK6917708.1"/>
    </source>
</evidence>
<reference evidence="1 2" key="1">
    <citation type="submission" date="2023-12" db="EMBL/GenBank/DDBJ databases">
        <title>A high-quality genome assembly for Dillenia turbinata (Dilleniales).</title>
        <authorList>
            <person name="Chanderbali A."/>
        </authorList>
    </citation>
    <scope>NUCLEOTIDE SEQUENCE [LARGE SCALE GENOMIC DNA]</scope>
    <source>
        <strain evidence="1">LSX21</strain>
        <tissue evidence="1">Leaf</tissue>
    </source>
</reference>